<dbReference type="Proteomes" id="UP000765509">
    <property type="component" value="Unassembled WGS sequence"/>
</dbReference>
<keyword evidence="2" id="KW-1185">Reference proteome</keyword>
<comment type="caution">
    <text evidence="1">The sequence shown here is derived from an EMBL/GenBank/DDBJ whole genome shotgun (WGS) entry which is preliminary data.</text>
</comment>
<dbReference type="AlphaFoldDB" id="A0A9Q3C5B0"/>
<reference evidence="1" key="1">
    <citation type="submission" date="2021-03" db="EMBL/GenBank/DDBJ databases">
        <title>Draft genome sequence of rust myrtle Austropuccinia psidii MF-1, a brazilian biotype.</title>
        <authorList>
            <person name="Quecine M.C."/>
            <person name="Pachon D.M.R."/>
            <person name="Bonatelli M.L."/>
            <person name="Correr F.H."/>
            <person name="Franceschini L.M."/>
            <person name="Leite T.F."/>
            <person name="Margarido G.R.A."/>
            <person name="Almeida C.A."/>
            <person name="Ferrarezi J.A."/>
            <person name="Labate C.A."/>
        </authorList>
    </citation>
    <scope>NUCLEOTIDE SEQUENCE</scope>
    <source>
        <strain evidence="1">MF-1</strain>
    </source>
</reference>
<name>A0A9Q3C5B0_9BASI</name>
<sequence>MGDGLTGETREGLEVEGFGEGRVIEDLIIETTGWKSLGVLGNTWLWNLLEAGWEGELLDWWPIELGNTSTSSPSSSSLPSALGSVGESEILLNLFTAPLLFILDMGTSELE</sequence>
<proteinExistence type="predicted"/>
<organism evidence="1 2">
    <name type="scientific">Austropuccinia psidii MF-1</name>
    <dbReference type="NCBI Taxonomy" id="1389203"/>
    <lineage>
        <taxon>Eukaryota</taxon>
        <taxon>Fungi</taxon>
        <taxon>Dikarya</taxon>
        <taxon>Basidiomycota</taxon>
        <taxon>Pucciniomycotina</taxon>
        <taxon>Pucciniomycetes</taxon>
        <taxon>Pucciniales</taxon>
        <taxon>Sphaerophragmiaceae</taxon>
        <taxon>Austropuccinia</taxon>
    </lineage>
</organism>
<evidence type="ECO:0000313" key="2">
    <source>
        <dbReference type="Proteomes" id="UP000765509"/>
    </source>
</evidence>
<protein>
    <submittedName>
        <fullName evidence="1">Uncharacterized protein</fullName>
    </submittedName>
</protein>
<accession>A0A9Q3C5B0</accession>
<evidence type="ECO:0000313" key="1">
    <source>
        <dbReference type="EMBL" id="MBW0478724.1"/>
    </source>
</evidence>
<gene>
    <name evidence="1" type="ORF">O181_018439</name>
</gene>
<dbReference type="EMBL" id="AVOT02005298">
    <property type="protein sequence ID" value="MBW0478724.1"/>
    <property type="molecule type" value="Genomic_DNA"/>
</dbReference>